<dbReference type="PROSITE" id="PS00134">
    <property type="entry name" value="TRYPSIN_HIS"/>
    <property type="match status" value="1"/>
</dbReference>
<dbReference type="EMBL" id="WJQU01000002">
    <property type="protein sequence ID" value="KAJ6642534.1"/>
    <property type="molecule type" value="Genomic_DNA"/>
</dbReference>
<keyword evidence="5 10" id="KW-0378">Hydrolase</keyword>
<dbReference type="FunFam" id="2.40.10.10:FF:000047">
    <property type="entry name" value="Trypsin eta"/>
    <property type="match status" value="1"/>
</dbReference>
<evidence type="ECO:0000313" key="14">
    <source>
        <dbReference type="Proteomes" id="UP001151699"/>
    </source>
</evidence>
<dbReference type="PROSITE" id="PS50240">
    <property type="entry name" value="TRYPSIN_DOM"/>
    <property type="match status" value="1"/>
</dbReference>
<evidence type="ECO:0000256" key="2">
    <source>
        <dbReference type="ARBA" id="ARBA00022525"/>
    </source>
</evidence>
<keyword evidence="3 10" id="KW-0645">Protease</keyword>
<dbReference type="PRINTS" id="PR00722">
    <property type="entry name" value="CHYMOTRYPSIN"/>
</dbReference>
<dbReference type="Gene3D" id="2.40.10.10">
    <property type="entry name" value="Trypsin-like serine proteases"/>
    <property type="match status" value="1"/>
</dbReference>
<dbReference type="InterPro" id="IPR043504">
    <property type="entry name" value="Peptidase_S1_PA_chymotrypsin"/>
</dbReference>
<dbReference type="InterPro" id="IPR001254">
    <property type="entry name" value="Trypsin_dom"/>
</dbReference>
<dbReference type="PANTHER" id="PTHR24276">
    <property type="entry name" value="POLYSERASE-RELATED"/>
    <property type="match status" value="1"/>
</dbReference>
<dbReference type="InterPro" id="IPR018114">
    <property type="entry name" value="TRYPSIN_HIS"/>
</dbReference>
<evidence type="ECO:0000313" key="13">
    <source>
        <dbReference type="EMBL" id="KAJ6642534.1"/>
    </source>
</evidence>
<dbReference type="InterPro" id="IPR033116">
    <property type="entry name" value="TRYPSIN_SER"/>
</dbReference>
<keyword evidence="14" id="KW-1185">Reference proteome</keyword>
<dbReference type="OrthoDB" id="8440449at2759"/>
<feature type="signal peptide" evidence="11">
    <location>
        <begin position="1"/>
        <end position="19"/>
    </location>
</feature>
<dbReference type="Pfam" id="PF00089">
    <property type="entry name" value="Trypsin"/>
    <property type="match status" value="1"/>
</dbReference>
<comment type="caution">
    <text evidence="13">The sequence shown here is derived from an EMBL/GenBank/DDBJ whole genome shotgun (WGS) entry which is preliminary data.</text>
</comment>
<dbReference type="SUPFAM" id="SSF50494">
    <property type="entry name" value="Trypsin-like serine proteases"/>
    <property type="match status" value="1"/>
</dbReference>
<sequence>MFAWFLAFFVFPNFAFTFAFDKMQLRVVGGNDASIEDFPYQASLRSSNRYLCGGSIISNYCILTAAHCVYGGPIDNFTVVVGTSQLTEGGQVYDVGQTFYHTDYISKSLINDIAVLLVTSPITFGPSVQPISLSSTNPPTGVSLVLTGWGLTSFPGTASDMLQEITLTSFDLATCAQKLKRLNPVTVGNVCTISPVDHGSCQGDSGGPLVEKVNGVYSQVGIVSWGLPCAKGLPDVFTSVAYYRDWILHWITLDIN</sequence>
<comment type="similarity">
    <text evidence="9">Belongs to the peptidase S1 family. CLIP subfamily.</text>
</comment>
<feature type="domain" description="Peptidase S1" evidence="12">
    <location>
        <begin position="27"/>
        <end position="252"/>
    </location>
</feature>
<gene>
    <name evidence="13" type="primary">CTR1_0</name>
    <name evidence="13" type="ORF">Bhyg_07485</name>
</gene>
<dbReference type="InterPro" id="IPR050430">
    <property type="entry name" value="Peptidase_S1"/>
</dbReference>
<keyword evidence="4" id="KW-0222">Digestion</keyword>
<keyword evidence="7" id="KW-0865">Zymogen</keyword>
<evidence type="ECO:0000259" key="12">
    <source>
        <dbReference type="PROSITE" id="PS50240"/>
    </source>
</evidence>
<dbReference type="SMART" id="SM00020">
    <property type="entry name" value="Tryp_SPc"/>
    <property type="match status" value="1"/>
</dbReference>
<feature type="chain" id="PRO_5040189688" evidence="11">
    <location>
        <begin position="20"/>
        <end position="256"/>
    </location>
</feature>
<dbReference type="CDD" id="cd00190">
    <property type="entry name" value="Tryp_SPc"/>
    <property type="match status" value="1"/>
</dbReference>
<keyword evidence="8" id="KW-1015">Disulfide bond</keyword>
<reference evidence="13" key="1">
    <citation type="submission" date="2022-07" db="EMBL/GenBank/DDBJ databases">
        <authorList>
            <person name="Trinca V."/>
            <person name="Uliana J.V.C."/>
            <person name="Torres T.T."/>
            <person name="Ward R.J."/>
            <person name="Monesi N."/>
        </authorList>
    </citation>
    <scope>NUCLEOTIDE SEQUENCE</scope>
    <source>
        <strain evidence="13">HSMRA1968</strain>
        <tissue evidence="13">Whole embryos</tissue>
    </source>
</reference>
<evidence type="ECO:0000256" key="4">
    <source>
        <dbReference type="ARBA" id="ARBA00022757"/>
    </source>
</evidence>
<evidence type="ECO:0000256" key="10">
    <source>
        <dbReference type="RuleBase" id="RU363034"/>
    </source>
</evidence>
<dbReference type="AlphaFoldDB" id="A0A9Q0N4L5"/>
<dbReference type="GO" id="GO:0016485">
    <property type="term" value="P:protein processing"/>
    <property type="evidence" value="ECO:0007669"/>
    <property type="project" value="UniProtKB-ARBA"/>
</dbReference>
<dbReference type="GO" id="GO:0007586">
    <property type="term" value="P:digestion"/>
    <property type="evidence" value="ECO:0007669"/>
    <property type="project" value="UniProtKB-KW"/>
</dbReference>
<keyword evidence="2" id="KW-0964">Secreted</keyword>
<comment type="subcellular location">
    <subcellularLocation>
        <location evidence="1">Secreted</location>
    </subcellularLocation>
</comment>
<keyword evidence="6 10" id="KW-0720">Serine protease</keyword>
<evidence type="ECO:0000256" key="11">
    <source>
        <dbReference type="SAM" id="SignalP"/>
    </source>
</evidence>
<evidence type="ECO:0000256" key="3">
    <source>
        <dbReference type="ARBA" id="ARBA00022670"/>
    </source>
</evidence>
<evidence type="ECO:0000256" key="6">
    <source>
        <dbReference type="ARBA" id="ARBA00022825"/>
    </source>
</evidence>
<evidence type="ECO:0000256" key="8">
    <source>
        <dbReference type="ARBA" id="ARBA00023157"/>
    </source>
</evidence>
<evidence type="ECO:0000256" key="5">
    <source>
        <dbReference type="ARBA" id="ARBA00022801"/>
    </source>
</evidence>
<proteinExistence type="inferred from homology"/>
<dbReference type="InterPro" id="IPR001314">
    <property type="entry name" value="Peptidase_S1A"/>
</dbReference>
<keyword evidence="11" id="KW-0732">Signal</keyword>
<dbReference type="PANTHER" id="PTHR24276:SF91">
    <property type="entry name" value="AT26814P-RELATED"/>
    <property type="match status" value="1"/>
</dbReference>
<dbReference type="InterPro" id="IPR009003">
    <property type="entry name" value="Peptidase_S1_PA"/>
</dbReference>
<dbReference type="GO" id="GO:0004252">
    <property type="term" value="F:serine-type endopeptidase activity"/>
    <property type="evidence" value="ECO:0007669"/>
    <property type="project" value="InterPro"/>
</dbReference>
<protein>
    <submittedName>
        <fullName evidence="13">Chymotrypsin-1</fullName>
    </submittedName>
</protein>
<dbReference type="GO" id="GO:0005576">
    <property type="term" value="C:extracellular region"/>
    <property type="evidence" value="ECO:0007669"/>
    <property type="project" value="UniProtKB-SubCell"/>
</dbReference>
<evidence type="ECO:0000256" key="1">
    <source>
        <dbReference type="ARBA" id="ARBA00004613"/>
    </source>
</evidence>
<name>A0A9Q0N4L5_9DIPT</name>
<evidence type="ECO:0000256" key="7">
    <source>
        <dbReference type="ARBA" id="ARBA00023145"/>
    </source>
</evidence>
<dbReference type="Proteomes" id="UP001151699">
    <property type="component" value="Chromosome B"/>
</dbReference>
<evidence type="ECO:0000256" key="9">
    <source>
        <dbReference type="ARBA" id="ARBA00024195"/>
    </source>
</evidence>
<dbReference type="PROSITE" id="PS00135">
    <property type="entry name" value="TRYPSIN_SER"/>
    <property type="match status" value="1"/>
</dbReference>
<organism evidence="13 14">
    <name type="scientific">Pseudolycoriella hygida</name>
    <dbReference type="NCBI Taxonomy" id="35572"/>
    <lineage>
        <taxon>Eukaryota</taxon>
        <taxon>Metazoa</taxon>
        <taxon>Ecdysozoa</taxon>
        <taxon>Arthropoda</taxon>
        <taxon>Hexapoda</taxon>
        <taxon>Insecta</taxon>
        <taxon>Pterygota</taxon>
        <taxon>Neoptera</taxon>
        <taxon>Endopterygota</taxon>
        <taxon>Diptera</taxon>
        <taxon>Nematocera</taxon>
        <taxon>Sciaroidea</taxon>
        <taxon>Sciaridae</taxon>
        <taxon>Pseudolycoriella</taxon>
    </lineage>
</organism>
<accession>A0A9Q0N4L5</accession>